<proteinExistence type="inferred from homology"/>
<accession>A0AAX4KHM3</accession>
<protein>
    <recommendedName>
        <fullName evidence="4">RNA polymerase II-associated protein 3</fullName>
    </recommendedName>
</protein>
<dbReference type="RefSeq" id="XP_066083973.1">
    <property type="nucleotide sequence ID" value="XM_066227876.1"/>
</dbReference>
<evidence type="ECO:0000256" key="6">
    <source>
        <dbReference type="SAM" id="MobiDB-lite"/>
    </source>
</evidence>
<feature type="compositionally biased region" description="Polar residues" evidence="6">
    <location>
        <begin position="9"/>
        <end position="20"/>
    </location>
</feature>
<evidence type="ECO:0000256" key="2">
    <source>
        <dbReference type="ARBA" id="ARBA00022803"/>
    </source>
</evidence>
<dbReference type="AlphaFoldDB" id="A0AAX4KHM3"/>
<evidence type="ECO:0000256" key="3">
    <source>
        <dbReference type="ARBA" id="ARBA00038275"/>
    </source>
</evidence>
<dbReference type="PANTHER" id="PTHR46423:SF1">
    <property type="entry name" value="RNA POLYMERASE II-ASSOCIATED PROTEIN 3"/>
    <property type="match status" value="1"/>
</dbReference>
<dbReference type="Pfam" id="PF13414">
    <property type="entry name" value="TPR_11"/>
    <property type="match status" value="1"/>
</dbReference>
<evidence type="ECO:0000256" key="5">
    <source>
        <dbReference type="PROSITE-ProRule" id="PRU00339"/>
    </source>
</evidence>
<keyword evidence="1" id="KW-0677">Repeat</keyword>
<feature type="compositionally biased region" description="Polar residues" evidence="6">
    <location>
        <begin position="213"/>
        <end position="236"/>
    </location>
</feature>
<organism evidence="8 9">
    <name type="scientific">Kwoniella europaea PYCC6329</name>
    <dbReference type="NCBI Taxonomy" id="1423913"/>
    <lineage>
        <taxon>Eukaryota</taxon>
        <taxon>Fungi</taxon>
        <taxon>Dikarya</taxon>
        <taxon>Basidiomycota</taxon>
        <taxon>Agaricomycotina</taxon>
        <taxon>Tremellomycetes</taxon>
        <taxon>Tremellales</taxon>
        <taxon>Cryptococcaceae</taxon>
        <taxon>Kwoniella</taxon>
    </lineage>
</organism>
<evidence type="ECO:0000313" key="8">
    <source>
        <dbReference type="EMBL" id="WWD06006.1"/>
    </source>
</evidence>
<dbReference type="InterPro" id="IPR025986">
    <property type="entry name" value="RPAP3-like_C"/>
</dbReference>
<dbReference type="InterPro" id="IPR011990">
    <property type="entry name" value="TPR-like_helical_dom_sf"/>
</dbReference>
<dbReference type="SUPFAM" id="SSF48452">
    <property type="entry name" value="TPR-like"/>
    <property type="match status" value="1"/>
</dbReference>
<reference evidence="8 9" key="1">
    <citation type="submission" date="2024-01" db="EMBL/GenBank/DDBJ databases">
        <title>Comparative genomics of Cryptococcus and Kwoniella reveals pathogenesis evolution and contrasting modes of karyotype evolution via chromosome fusion or intercentromeric recombination.</title>
        <authorList>
            <person name="Coelho M.A."/>
            <person name="David-Palma M."/>
            <person name="Shea T."/>
            <person name="Bowers K."/>
            <person name="McGinley-Smith S."/>
            <person name="Mohammad A.W."/>
            <person name="Gnirke A."/>
            <person name="Yurkov A.M."/>
            <person name="Nowrousian M."/>
            <person name="Sun S."/>
            <person name="Cuomo C.A."/>
            <person name="Heitman J."/>
        </authorList>
    </citation>
    <scope>NUCLEOTIDE SEQUENCE [LARGE SCALE GENOMIC DNA]</scope>
    <source>
        <strain evidence="8 9">PYCC6329</strain>
    </source>
</reference>
<evidence type="ECO:0000259" key="7">
    <source>
        <dbReference type="Pfam" id="PF13877"/>
    </source>
</evidence>
<feature type="domain" description="RNA-polymerase II-associated protein 3-like C-terminal" evidence="7">
    <location>
        <begin position="292"/>
        <end position="381"/>
    </location>
</feature>
<comment type="similarity">
    <text evidence="3">Belongs to the RPAP3 family.</text>
</comment>
<dbReference type="Pfam" id="PF13877">
    <property type="entry name" value="RPAP3_C"/>
    <property type="match status" value="1"/>
</dbReference>
<evidence type="ECO:0000313" key="9">
    <source>
        <dbReference type="Proteomes" id="UP001358614"/>
    </source>
</evidence>
<keyword evidence="9" id="KW-1185">Reference proteome</keyword>
<dbReference type="PANTHER" id="PTHR46423">
    <property type="entry name" value="RNA POLYMERASE II-ASSOCIATED PROTEIN 3"/>
    <property type="match status" value="1"/>
</dbReference>
<keyword evidence="2 5" id="KW-0802">TPR repeat</keyword>
<dbReference type="KEGG" id="ker:91102893"/>
<feature type="compositionally biased region" description="Low complexity" evidence="6">
    <location>
        <begin position="244"/>
        <end position="259"/>
    </location>
</feature>
<dbReference type="InterPro" id="IPR051966">
    <property type="entry name" value="RPAP3"/>
</dbReference>
<evidence type="ECO:0000256" key="1">
    <source>
        <dbReference type="ARBA" id="ARBA00022737"/>
    </source>
</evidence>
<dbReference type="Proteomes" id="UP001358614">
    <property type="component" value="Chromosome 1"/>
</dbReference>
<feature type="repeat" description="TPR" evidence="5">
    <location>
        <begin position="78"/>
        <end position="111"/>
    </location>
</feature>
<evidence type="ECO:0000256" key="4">
    <source>
        <dbReference type="ARBA" id="ARBA00040133"/>
    </source>
</evidence>
<dbReference type="GO" id="GO:0101031">
    <property type="term" value="C:protein folding chaperone complex"/>
    <property type="evidence" value="ECO:0007669"/>
    <property type="project" value="TreeGrafter"/>
</dbReference>
<feature type="compositionally biased region" description="Polar residues" evidence="6">
    <location>
        <begin position="185"/>
        <end position="199"/>
    </location>
</feature>
<gene>
    <name evidence="8" type="ORF">V865_004091</name>
</gene>
<dbReference type="InterPro" id="IPR019734">
    <property type="entry name" value="TPR_rpt"/>
</dbReference>
<name>A0AAX4KHM3_9TREE</name>
<feature type="region of interest" description="Disordered" evidence="6">
    <location>
        <begin position="118"/>
        <end position="279"/>
    </location>
</feature>
<dbReference type="GeneID" id="91102893"/>
<dbReference type="PROSITE" id="PS50005">
    <property type="entry name" value="TPR"/>
    <property type="match status" value="1"/>
</dbReference>
<dbReference type="Pfam" id="PF13181">
    <property type="entry name" value="TPR_8"/>
    <property type="match status" value="1"/>
</dbReference>
<feature type="region of interest" description="Disordered" evidence="6">
    <location>
        <begin position="1"/>
        <end position="20"/>
    </location>
</feature>
<dbReference type="SMART" id="SM00028">
    <property type="entry name" value="TPR"/>
    <property type="match status" value="3"/>
</dbReference>
<dbReference type="Gene3D" id="1.25.40.10">
    <property type="entry name" value="Tetratricopeptide repeat domain"/>
    <property type="match status" value="1"/>
</dbReference>
<sequence>MSVKVDIGKSNQSRTDGNTSFKKGRWSEAIGHYTNAIIYNPTNPVNYSNRAQAFLKIDKYQDAERDCTTCLSLEQNNIKALYRRGLARKGLGKVDEAIVDLQQILKIDKTNETVKSELEELENSQRNNEIKKSKPRRPITPPPVNATSKSTEASIEEIADQTDSIDLSSSSSSKPKVNIPDTPKEQNTPNTSTPSSFASLKQAREGKKKAFVNGTNVSPTTLNEKASISSMPTLSIKTPHASVTPTQSTNPTSSQPQNPLTVPTSSRPEGESLSLPTDIDINSTSPGAGLIFLRHLSSSHTTTSVRYNWELISLYSPEVLSKILVNLLEPDNLGLILIALEYGLELNQEQEEKVRVKGLLDGLKKSKRWKMNYSMLSHQERTIGDKVWKECGGEGGLR</sequence>
<dbReference type="EMBL" id="CP144089">
    <property type="protein sequence ID" value="WWD06006.1"/>
    <property type="molecule type" value="Genomic_DNA"/>
</dbReference>